<dbReference type="EMBL" id="CAUJNA010000041">
    <property type="protein sequence ID" value="CAJ1370877.1"/>
    <property type="molecule type" value="Genomic_DNA"/>
</dbReference>
<keyword evidence="2" id="KW-1185">Reference proteome</keyword>
<reference evidence="1" key="1">
    <citation type="submission" date="2023-08" db="EMBL/GenBank/DDBJ databases">
        <authorList>
            <person name="Chen Y."/>
            <person name="Shah S."/>
            <person name="Dougan E. K."/>
            <person name="Thang M."/>
            <person name="Chan C."/>
        </authorList>
    </citation>
    <scope>NUCLEOTIDE SEQUENCE</scope>
</reference>
<accession>A0AA36MKR6</accession>
<protein>
    <submittedName>
        <fullName evidence="1">Uncharacterized protein</fullName>
    </submittedName>
</protein>
<comment type="caution">
    <text evidence="1">The sequence shown here is derived from an EMBL/GenBank/DDBJ whole genome shotgun (WGS) entry which is preliminary data.</text>
</comment>
<evidence type="ECO:0000313" key="2">
    <source>
        <dbReference type="Proteomes" id="UP001178507"/>
    </source>
</evidence>
<dbReference type="Proteomes" id="UP001178507">
    <property type="component" value="Unassembled WGS sequence"/>
</dbReference>
<dbReference type="SUPFAM" id="SSF54495">
    <property type="entry name" value="UBC-like"/>
    <property type="match status" value="1"/>
</dbReference>
<sequence>MVKEKKPKKLLERVTLLGSGTELRLEVPVGTSVSAARDAVQQSWGWPGARLLFFGSDAALLWDEGLALGQGSVVVGRAPWPVTAVLRPAASQPVNHKVPVLIPAGSLATACTARRSVARVAGLAPELLEQSRPVQAGETERLEDDANLEELGLKVMICNLRPAAHRMLQELRRIRVLWTCGKQGKRPPPEEVWRLPITDAPEGAEAAVAACRDVMAGVVAEAKDLAFHPEDAYRWRVQLKRPVPSTEAPLEVMVTFPADYPVAPPELEGCEARLSALENWTPANTIFCVLGELADYLMLHKPEAKPSPPFIPPLPL</sequence>
<dbReference type="InterPro" id="IPR016135">
    <property type="entry name" value="UBQ-conjugating_enzyme/RWD"/>
</dbReference>
<evidence type="ECO:0000313" key="1">
    <source>
        <dbReference type="EMBL" id="CAJ1370877.1"/>
    </source>
</evidence>
<proteinExistence type="predicted"/>
<organism evidence="1 2">
    <name type="scientific">Effrenium voratum</name>
    <dbReference type="NCBI Taxonomy" id="2562239"/>
    <lineage>
        <taxon>Eukaryota</taxon>
        <taxon>Sar</taxon>
        <taxon>Alveolata</taxon>
        <taxon>Dinophyceae</taxon>
        <taxon>Suessiales</taxon>
        <taxon>Symbiodiniaceae</taxon>
        <taxon>Effrenium</taxon>
    </lineage>
</organism>
<dbReference type="AlphaFoldDB" id="A0AA36MKR6"/>
<gene>
    <name evidence="1" type="ORF">EVOR1521_LOCUS1342</name>
</gene>
<name>A0AA36MKR6_9DINO</name>